<proteinExistence type="predicted"/>
<dbReference type="STRING" id="174720.A0A0N5CCW8"/>
<keyword evidence="1" id="KW-1185">Reference proteome</keyword>
<organism evidence="1 2">
    <name type="scientific">Strongyloides papillosus</name>
    <name type="common">Intestinal threadworm</name>
    <dbReference type="NCBI Taxonomy" id="174720"/>
    <lineage>
        <taxon>Eukaryota</taxon>
        <taxon>Metazoa</taxon>
        <taxon>Ecdysozoa</taxon>
        <taxon>Nematoda</taxon>
        <taxon>Chromadorea</taxon>
        <taxon>Rhabditida</taxon>
        <taxon>Tylenchina</taxon>
        <taxon>Panagrolaimomorpha</taxon>
        <taxon>Strongyloidoidea</taxon>
        <taxon>Strongyloididae</taxon>
        <taxon>Strongyloides</taxon>
    </lineage>
</organism>
<evidence type="ECO:0000313" key="2">
    <source>
        <dbReference type="WBParaSite" id="SPAL_0001571700.1"/>
    </source>
</evidence>
<dbReference type="WBParaSite" id="SPAL_0001571700.1">
    <property type="protein sequence ID" value="SPAL_0001571700.1"/>
    <property type="gene ID" value="SPAL_0001571700"/>
</dbReference>
<sequence>MVFTCNICWYTYGVPGTAHSIYPTSFDHFMSKSYFKTWRDSKSGVNFRCPKCNKITLKNDCHPVYDMSDEDLEGINKAGTSERTVPKYSVAYGFMDNNSLFTEQFMKRTKNEVCSVITLFDLHNGHLLLVGFVSPTSTEFNIKEIISWRNDITRHSVGFHKSLCMAIAFNKFRNNLIGYISGFDDVGLTNTGHEDSSHMATLA</sequence>
<dbReference type="Proteomes" id="UP000046392">
    <property type="component" value="Unplaced"/>
</dbReference>
<accession>A0A0N5CCW8</accession>
<reference evidence="2" key="1">
    <citation type="submission" date="2017-02" db="UniProtKB">
        <authorList>
            <consortium name="WormBaseParasite"/>
        </authorList>
    </citation>
    <scope>IDENTIFICATION</scope>
</reference>
<protein>
    <submittedName>
        <fullName evidence="2">Transposase</fullName>
    </submittedName>
</protein>
<dbReference type="AlphaFoldDB" id="A0A0N5CCW8"/>
<evidence type="ECO:0000313" key="1">
    <source>
        <dbReference type="Proteomes" id="UP000046392"/>
    </source>
</evidence>
<name>A0A0N5CCW8_STREA</name>